<dbReference type="InterPro" id="IPR035979">
    <property type="entry name" value="RBD_domain_sf"/>
</dbReference>
<dbReference type="Pfam" id="PF00076">
    <property type="entry name" value="RRM_1"/>
    <property type="match status" value="1"/>
</dbReference>
<dbReference type="InterPro" id="IPR012677">
    <property type="entry name" value="Nucleotide-bd_a/b_plait_sf"/>
</dbReference>
<feature type="compositionally biased region" description="Acidic residues" evidence="5">
    <location>
        <begin position="51"/>
        <end position="62"/>
    </location>
</feature>
<keyword evidence="3 4" id="KW-0694">RNA-binding</keyword>
<evidence type="ECO:0000313" key="7">
    <source>
        <dbReference type="EMBL" id="KAK2085706.1"/>
    </source>
</evidence>
<gene>
    <name evidence="7" type="ORF">P7K49_037006</name>
</gene>
<feature type="region of interest" description="Disordered" evidence="5">
    <location>
        <begin position="275"/>
        <end position="390"/>
    </location>
</feature>
<dbReference type="Gene3D" id="3.30.70.330">
    <property type="match status" value="1"/>
</dbReference>
<dbReference type="PANTHER" id="PTHR23236:SF27">
    <property type="entry name" value="EMBRYONIC POLYADENYLATE-BINDING PROTEIN 2"/>
    <property type="match status" value="1"/>
</dbReference>
<evidence type="ECO:0000259" key="6">
    <source>
        <dbReference type="PROSITE" id="PS50102"/>
    </source>
</evidence>
<feature type="region of interest" description="Disordered" evidence="5">
    <location>
        <begin position="219"/>
        <end position="240"/>
    </location>
</feature>
<accession>A0ABQ9TLU5</accession>
<evidence type="ECO:0000256" key="2">
    <source>
        <dbReference type="ARBA" id="ARBA00022490"/>
    </source>
</evidence>
<organism evidence="7 8">
    <name type="scientific">Saguinus oedipus</name>
    <name type="common">Cotton-top tamarin</name>
    <name type="synonym">Oedipomidas oedipus</name>
    <dbReference type="NCBI Taxonomy" id="9490"/>
    <lineage>
        <taxon>Eukaryota</taxon>
        <taxon>Metazoa</taxon>
        <taxon>Chordata</taxon>
        <taxon>Craniata</taxon>
        <taxon>Vertebrata</taxon>
        <taxon>Euteleostomi</taxon>
        <taxon>Mammalia</taxon>
        <taxon>Eutheria</taxon>
        <taxon>Euarchontoglires</taxon>
        <taxon>Primates</taxon>
        <taxon>Haplorrhini</taxon>
        <taxon>Platyrrhini</taxon>
        <taxon>Cebidae</taxon>
        <taxon>Callitrichinae</taxon>
        <taxon>Saguinus</taxon>
    </lineage>
</organism>
<dbReference type="SUPFAM" id="SSF54928">
    <property type="entry name" value="RNA-binding domain, RBD"/>
    <property type="match status" value="1"/>
</dbReference>
<feature type="domain" description="RRM" evidence="6">
    <location>
        <begin position="143"/>
        <end position="220"/>
    </location>
</feature>
<feature type="compositionally biased region" description="Basic residues" evidence="5">
    <location>
        <begin position="415"/>
        <end position="426"/>
    </location>
</feature>
<proteinExistence type="predicted"/>
<evidence type="ECO:0000256" key="4">
    <source>
        <dbReference type="PROSITE-ProRule" id="PRU00176"/>
    </source>
</evidence>
<feature type="region of interest" description="Disordered" evidence="5">
    <location>
        <begin position="21"/>
        <end position="62"/>
    </location>
</feature>
<dbReference type="PANTHER" id="PTHR23236">
    <property type="entry name" value="EUKARYOTIC TRANSLATION INITIATION FACTOR 4B/4H"/>
    <property type="match status" value="1"/>
</dbReference>
<dbReference type="SMART" id="SM00360">
    <property type="entry name" value="RRM"/>
    <property type="match status" value="1"/>
</dbReference>
<keyword evidence="2" id="KW-0963">Cytoplasm</keyword>
<name>A0ABQ9TLU5_SAGOE</name>
<comment type="caution">
    <text evidence="7">The sequence shown here is derived from an EMBL/GenBank/DDBJ whole genome shotgun (WGS) entry which is preliminary data.</text>
</comment>
<feature type="compositionally biased region" description="Low complexity" evidence="5">
    <location>
        <begin position="452"/>
        <end position="463"/>
    </location>
</feature>
<evidence type="ECO:0000313" key="8">
    <source>
        <dbReference type="Proteomes" id="UP001266305"/>
    </source>
</evidence>
<feature type="region of interest" description="Disordered" evidence="5">
    <location>
        <begin position="403"/>
        <end position="475"/>
    </location>
</feature>
<comment type="subcellular location">
    <subcellularLocation>
        <location evidence="1">Cytoplasm</location>
    </subcellularLocation>
</comment>
<keyword evidence="8" id="KW-1185">Reference proteome</keyword>
<evidence type="ECO:0000256" key="5">
    <source>
        <dbReference type="SAM" id="MobiDB-lite"/>
    </source>
</evidence>
<sequence length="506" mass="54888">MWPIQSCSLFPPPTQAWLQTVSSDPEAQGWGAWNKTKNSLGPEGGEGKEEREEEAEEDQDGDEGFLLSLLEQKNLAEFPMPDQELEAIKMKVWAMEQAEGLPRPPGAQHRREEDAVAGQLLSPETTGYPIPGTPEEKVEADHRSIYVGNVDYGGSAEELEAHFSCCGKVYRVTILCDKFSGHPKGYAYIEFATKGSVQAAVQLDQSLFRGRIIKVRRGPQVHERGHGGAGPWPWHTPQPRHSASQAWWAAGPGQGVMGPSNLKLGLVCEWHGVEGAPPPRRGAGRDWVSRDHSGGRLRQRDPTGLNGILSWAGPHAPGASGVQAGSRLPLEDDSEQASVPGAAEKNQLPWDQLHRPWGPSRTPRLQGGTLPPQQPPGQAPVQTTRAEPNTESGWWDVAVGQGQGSGPIATDSKQTVHRLRRRRRHRQPDGLRLPACKPRRPHTQQSQSGSLAAGTAAQVQTQGRPPKSCIPQLTAPPLGPIRLRAEQLLFSGLVPPTLSHPPPVPG</sequence>
<feature type="compositionally biased region" description="Basic and acidic residues" evidence="5">
    <location>
        <begin position="283"/>
        <end position="301"/>
    </location>
</feature>
<dbReference type="PROSITE" id="PS50102">
    <property type="entry name" value="RRM"/>
    <property type="match status" value="1"/>
</dbReference>
<reference evidence="7 8" key="1">
    <citation type="submission" date="2023-05" db="EMBL/GenBank/DDBJ databases">
        <title>B98-5 Cell Line De Novo Hybrid Assembly: An Optical Mapping Approach.</title>
        <authorList>
            <person name="Kananen K."/>
            <person name="Auerbach J.A."/>
            <person name="Kautto E."/>
            <person name="Blachly J.S."/>
        </authorList>
    </citation>
    <scope>NUCLEOTIDE SEQUENCE [LARGE SCALE GENOMIC DNA]</scope>
    <source>
        <strain evidence="7">B95-8</strain>
        <tissue evidence="7">Cell line</tissue>
    </source>
</reference>
<dbReference type="Proteomes" id="UP001266305">
    <property type="component" value="Unassembled WGS sequence"/>
</dbReference>
<protein>
    <recommendedName>
        <fullName evidence="6">RRM domain-containing protein</fullName>
    </recommendedName>
</protein>
<dbReference type="InterPro" id="IPR000504">
    <property type="entry name" value="RRM_dom"/>
</dbReference>
<evidence type="ECO:0000256" key="3">
    <source>
        <dbReference type="ARBA" id="ARBA00022884"/>
    </source>
</evidence>
<dbReference type="EMBL" id="JASSZA010000021">
    <property type="protein sequence ID" value="KAK2085706.1"/>
    <property type="molecule type" value="Genomic_DNA"/>
</dbReference>
<evidence type="ECO:0000256" key="1">
    <source>
        <dbReference type="ARBA" id="ARBA00004496"/>
    </source>
</evidence>